<evidence type="ECO:0000313" key="3">
    <source>
        <dbReference type="Proteomes" id="UP001176961"/>
    </source>
</evidence>
<name>A0AA36GKB6_CYLNA</name>
<dbReference type="AlphaFoldDB" id="A0AA36GKB6"/>
<organism evidence="2 3">
    <name type="scientific">Cylicocyclus nassatus</name>
    <name type="common">Nematode worm</name>
    <dbReference type="NCBI Taxonomy" id="53992"/>
    <lineage>
        <taxon>Eukaryota</taxon>
        <taxon>Metazoa</taxon>
        <taxon>Ecdysozoa</taxon>
        <taxon>Nematoda</taxon>
        <taxon>Chromadorea</taxon>
        <taxon>Rhabditida</taxon>
        <taxon>Rhabditina</taxon>
        <taxon>Rhabditomorpha</taxon>
        <taxon>Strongyloidea</taxon>
        <taxon>Strongylidae</taxon>
        <taxon>Cylicocyclus</taxon>
    </lineage>
</organism>
<gene>
    <name evidence="2" type="ORF">CYNAS_LOCUS3563</name>
</gene>
<sequence>MNFRQLLQLCILIAVDVAAQLGLGLYNPYGMGLGGGYGMGYPGMGMGYGMGYGSGYPYGMYDWRCRNLLGLNYGYQYNPLFSGIGRK</sequence>
<keyword evidence="1" id="KW-0732">Signal</keyword>
<proteinExistence type="predicted"/>
<reference evidence="2" key="1">
    <citation type="submission" date="2023-07" db="EMBL/GenBank/DDBJ databases">
        <authorList>
            <consortium name="CYATHOMIX"/>
        </authorList>
    </citation>
    <scope>NUCLEOTIDE SEQUENCE</scope>
    <source>
        <strain evidence="2">N/A</strain>
    </source>
</reference>
<accession>A0AA36GKB6</accession>
<protein>
    <submittedName>
        <fullName evidence="2">Uncharacterized protein</fullName>
    </submittedName>
</protein>
<keyword evidence="3" id="KW-1185">Reference proteome</keyword>
<dbReference type="EMBL" id="CATQJL010000001">
    <property type="protein sequence ID" value="CAJ0591580.1"/>
    <property type="molecule type" value="Genomic_DNA"/>
</dbReference>
<feature type="chain" id="PRO_5041207496" evidence="1">
    <location>
        <begin position="25"/>
        <end position="87"/>
    </location>
</feature>
<feature type="signal peptide" evidence="1">
    <location>
        <begin position="1"/>
        <end position="24"/>
    </location>
</feature>
<evidence type="ECO:0000256" key="1">
    <source>
        <dbReference type="SAM" id="SignalP"/>
    </source>
</evidence>
<evidence type="ECO:0000313" key="2">
    <source>
        <dbReference type="EMBL" id="CAJ0591580.1"/>
    </source>
</evidence>
<dbReference type="Proteomes" id="UP001176961">
    <property type="component" value="Unassembled WGS sequence"/>
</dbReference>
<comment type="caution">
    <text evidence="2">The sequence shown here is derived from an EMBL/GenBank/DDBJ whole genome shotgun (WGS) entry which is preliminary data.</text>
</comment>